<dbReference type="Proteomes" id="UP000190080">
    <property type="component" value="Unassembled WGS sequence"/>
</dbReference>
<dbReference type="GO" id="GO:0061634">
    <property type="term" value="F:alpha-D-xyloside xylohydrolase"/>
    <property type="evidence" value="ECO:0007669"/>
    <property type="project" value="UniProtKB-EC"/>
</dbReference>
<feature type="domain" description="DUF5110" evidence="7">
    <location>
        <begin position="686"/>
        <end position="754"/>
    </location>
</feature>
<evidence type="ECO:0000256" key="3">
    <source>
        <dbReference type="ARBA" id="ARBA00023295"/>
    </source>
</evidence>
<dbReference type="AlphaFoldDB" id="A0A1V4IQ28"/>
<dbReference type="STRING" id="1450648.CLORY_19450"/>
<comment type="caution">
    <text evidence="9">The sequence shown here is derived from an EMBL/GenBank/DDBJ whole genome shotgun (WGS) entry which is preliminary data.</text>
</comment>
<protein>
    <submittedName>
        <fullName evidence="9">Alpha-xylosidase</fullName>
        <ecNumber evidence="9">3.2.1.177</ecNumber>
    </submittedName>
</protein>
<evidence type="ECO:0000259" key="5">
    <source>
        <dbReference type="Pfam" id="PF01055"/>
    </source>
</evidence>
<evidence type="ECO:0000259" key="6">
    <source>
        <dbReference type="Pfam" id="PF13802"/>
    </source>
</evidence>
<evidence type="ECO:0000256" key="4">
    <source>
        <dbReference type="RuleBase" id="RU361185"/>
    </source>
</evidence>
<dbReference type="Gene3D" id="2.60.40.1180">
    <property type="entry name" value="Golgi alpha-mannosidase II"/>
    <property type="match status" value="2"/>
</dbReference>
<feature type="domain" description="Glycoside hydrolase family 31 N-terminal" evidence="6">
    <location>
        <begin position="37"/>
        <end position="201"/>
    </location>
</feature>
<dbReference type="PANTHER" id="PTHR22762:SF166">
    <property type="entry name" value="ALPHA-GLUCOSIDASE"/>
    <property type="match status" value="1"/>
</dbReference>
<dbReference type="EMBL" id="MZGV01000017">
    <property type="protein sequence ID" value="OPJ62122.1"/>
    <property type="molecule type" value="Genomic_DNA"/>
</dbReference>
<dbReference type="GO" id="GO:0030246">
    <property type="term" value="F:carbohydrate binding"/>
    <property type="evidence" value="ECO:0007669"/>
    <property type="project" value="InterPro"/>
</dbReference>
<dbReference type="GO" id="GO:0005975">
    <property type="term" value="P:carbohydrate metabolic process"/>
    <property type="evidence" value="ECO:0007669"/>
    <property type="project" value="InterPro"/>
</dbReference>
<dbReference type="Pfam" id="PF17137">
    <property type="entry name" value="DUF5110"/>
    <property type="match status" value="1"/>
</dbReference>
<reference evidence="9 10" key="1">
    <citation type="submission" date="2017-03" db="EMBL/GenBank/DDBJ databases">
        <title>Genome sequence of Clostridium oryzae DSM 28571.</title>
        <authorList>
            <person name="Poehlein A."/>
            <person name="Daniel R."/>
        </authorList>
    </citation>
    <scope>NUCLEOTIDE SEQUENCE [LARGE SCALE GENOMIC DNA]</scope>
    <source>
        <strain evidence="9 10">DSM 28571</strain>
    </source>
</reference>
<dbReference type="PROSITE" id="PS00129">
    <property type="entry name" value="GLYCOSYL_HYDROL_F31_1"/>
    <property type="match status" value="1"/>
</dbReference>
<dbReference type="InterPro" id="IPR013780">
    <property type="entry name" value="Glyco_hydro_b"/>
</dbReference>
<feature type="domain" description="Glycosyl hydrolase family 31 C-terminal" evidence="8">
    <location>
        <begin position="584"/>
        <end position="670"/>
    </location>
</feature>
<dbReference type="SUPFAM" id="SSF74650">
    <property type="entry name" value="Galactose mutarotase-like"/>
    <property type="match status" value="1"/>
</dbReference>
<proteinExistence type="inferred from homology"/>
<dbReference type="EC" id="3.2.1.177" evidence="9"/>
<dbReference type="InterPro" id="IPR030458">
    <property type="entry name" value="Glyco_hydro_31_AS"/>
</dbReference>
<dbReference type="CDD" id="cd14752">
    <property type="entry name" value="GH31_N"/>
    <property type="match status" value="1"/>
</dbReference>
<evidence type="ECO:0000259" key="7">
    <source>
        <dbReference type="Pfam" id="PF17137"/>
    </source>
</evidence>
<comment type="similarity">
    <text evidence="1 4">Belongs to the glycosyl hydrolase 31 family.</text>
</comment>
<dbReference type="InterPro" id="IPR033403">
    <property type="entry name" value="DUF5110"/>
</dbReference>
<dbReference type="InterPro" id="IPR011013">
    <property type="entry name" value="Gal_mutarotase_sf_dom"/>
</dbReference>
<evidence type="ECO:0000313" key="9">
    <source>
        <dbReference type="EMBL" id="OPJ62122.1"/>
    </source>
</evidence>
<dbReference type="SUPFAM" id="SSF51445">
    <property type="entry name" value="(Trans)glycosidases"/>
    <property type="match status" value="1"/>
</dbReference>
<dbReference type="InterPro" id="IPR048395">
    <property type="entry name" value="Glyco_hydro_31_C"/>
</dbReference>
<keyword evidence="2 4" id="KW-0378">Hydrolase</keyword>
<sequence length="794" mass="91229">MGFWESDKQKKQNKSENASLKAKLKDGAQIQFEKGLMNIKLLTEDMFKVTFTKTGKFLNVPSFAVINEKSLEKFTLEDNEENIVIGTDKLMIAVRKADGAISVTNSSGRLIYKSKEEGFCWNRDTIKCNIDMDQNNHFYGLGEKTGFLDKKGRKYVMWNTDEPLHTPTKDPLYKSIPFLINFDGQESYGILVDNPGRTWFDLREDNDNFYSFEVDDEEINFYFIYGGKLKDVVSKYSDITGRMTMPPMWSLGYQQCRWSYYPESTIKKLAGDFREKNIPCDVIYLDIDYMDGYRVFTWDENGFPDPERMLTELREQGFKVVTIVDPGVKKDAEYDVYMDGLKKDVYCKEPEGNIYHGEVWPGVAAYPDFTKEKTQEWWAEKHKALIGKGIAGIWNDMNEPSDFSVDSSQDRTLATVPDHVMMDNNGNPRSFRRYHNIYGFSMCKGTRKAFENLKPEERPFIVTRSAYAGIQRYSAVWTGDNTSWWEHLESAIPMHMNIGMSGVPFVGGDVGGFQGDATGELFARWIQLGAFTPFFRGHSAIYTIQQEPWAFNEKVEAISKKYIDLRYKLLPYNYNEFYKASTTGIPIMRPLVLEYEADKEVYNLNDEFLYGENILVAPVTRPSVTKKCVYLPKGCWFNYWTEEYIEGGKYVLVDAPMDVLPMFVKGGSIIPNAEVVNYVGEKKQDKLTLDIYLGLDGKYSLYEDDGVSNEYKDGVYSMTEFSVKTENNKINICIKPVTSAYDTGRKVYGIVIHGVLKKPVSINGEEIILYNESKKTLSFSVEDLKAKQDIVVQF</sequence>
<dbReference type="Pfam" id="PF01055">
    <property type="entry name" value="Glyco_hydro_31_2nd"/>
    <property type="match status" value="1"/>
</dbReference>
<keyword evidence="3 4" id="KW-0326">Glycosidase</keyword>
<accession>A0A1V4IQ28</accession>
<dbReference type="InterPro" id="IPR017853">
    <property type="entry name" value="GH"/>
</dbReference>
<dbReference type="CDD" id="cd06604">
    <property type="entry name" value="GH31_glucosidase_II_MalA"/>
    <property type="match status" value="1"/>
</dbReference>
<gene>
    <name evidence="9" type="primary">yicI_2</name>
    <name evidence="9" type="ORF">CLORY_19450</name>
</gene>
<dbReference type="PANTHER" id="PTHR22762">
    <property type="entry name" value="ALPHA-GLUCOSIDASE"/>
    <property type="match status" value="1"/>
</dbReference>
<dbReference type="InterPro" id="IPR000322">
    <property type="entry name" value="Glyco_hydro_31_TIM"/>
</dbReference>
<organism evidence="9 10">
    <name type="scientific">Clostridium oryzae</name>
    <dbReference type="NCBI Taxonomy" id="1450648"/>
    <lineage>
        <taxon>Bacteria</taxon>
        <taxon>Bacillati</taxon>
        <taxon>Bacillota</taxon>
        <taxon>Clostridia</taxon>
        <taxon>Eubacteriales</taxon>
        <taxon>Clostridiaceae</taxon>
        <taxon>Clostridium</taxon>
    </lineage>
</organism>
<dbReference type="RefSeq" id="WP_079423738.1">
    <property type="nucleotide sequence ID" value="NZ_MZGV01000017.1"/>
</dbReference>
<dbReference type="SUPFAM" id="SSF51011">
    <property type="entry name" value="Glycosyl hydrolase domain"/>
    <property type="match status" value="1"/>
</dbReference>
<evidence type="ECO:0000313" key="10">
    <source>
        <dbReference type="Proteomes" id="UP000190080"/>
    </source>
</evidence>
<name>A0A1V4IQ28_9CLOT</name>
<dbReference type="OrthoDB" id="176168at2"/>
<evidence type="ECO:0000256" key="1">
    <source>
        <dbReference type="ARBA" id="ARBA00007806"/>
    </source>
</evidence>
<dbReference type="Gene3D" id="3.20.20.80">
    <property type="entry name" value="Glycosidases"/>
    <property type="match status" value="1"/>
</dbReference>
<dbReference type="Pfam" id="PF13802">
    <property type="entry name" value="Gal_mutarotas_2"/>
    <property type="match status" value="1"/>
</dbReference>
<evidence type="ECO:0000259" key="8">
    <source>
        <dbReference type="Pfam" id="PF21365"/>
    </source>
</evidence>
<evidence type="ECO:0000256" key="2">
    <source>
        <dbReference type="ARBA" id="ARBA00022801"/>
    </source>
</evidence>
<dbReference type="Pfam" id="PF21365">
    <property type="entry name" value="Glyco_hydro_31_3rd"/>
    <property type="match status" value="1"/>
</dbReference>
<feature type="domain" description="Glycoside hydrolase family 31 TIM barrel" evidence="5">
    <location>
        <begin position="244"/>
        <end position="575"/>
    </location>
</feature>
<keyword evidence="10" id="KW-1185">Reference proteome</keyword>
<dbReference type="InterPro" id="IPR025887">
    <property type="entry name" value="Glyco_hydro_31_N_dom"/>
</dbReference>
<dbReference type="Gene3D" id="2.60.40.1760">
    <property type="entry name" value="glycosyl hydrolase (family 31)"/>
    <property type="match status" value="1"/>
</dbReference>